<evidence type="ECO:0000313" key="5">
    <source>
        <dbReference type="Proteomes" id="UP001519667"/>
    </source>
</evidence>
<name>A0ABS5XBS7_9GAMM</name>
<dbReference type="InterPro" id="IPR011006">
    <property type="entry name" value="CheY-like_superfamily"/>
</dbReference>
<dbReference type="PROSITE" id="PS50110">
    <property type="entry name" value="RESPONSE_REGULATORY"/>
    <property type="match status" value="1"/>
</dbReference>
<dbReference type="PANTHER" id="PTHR44591">
    <property type="entry name" value="STRESS RESPONSE REGULATOR PROTEIN 1"/>
    <property type="match status" value="1"/>
</dbReference>
<comment type="caution">
    <text evidence="4">The sequence shown here is derived from an EMBL/GenBank/DDBJ whole genome shotgun (WGS) entry which is preliminary data.</text>
</comment>
<sequence length="136" mass="15249">MPAAKSDRVVKLEVLVVEDHPFQLIAVEMLLNQPGDIRLTQAMNAHEARQACREHQAPFDLLLCDQRLPDSYGLELLEELFCHGHIHHGIILSSATDDELDQLADRAKSRRLPLLACLPKPLDLNQFKALTAQLLG</sequence>
<dbReference type="PANTHER" id="PTHR44591:SF3">
    <property type="entry name" value="RESPONSE REGULATORY DOMAIN-CONTAINING PROTEIN"/>
    <property type="match status" value="1"/>
</dbReference>
<feature type="modified residue" description="4-aspartylphosphate" evidence="2">
    <location>
        <position position="65"/>
    </location>
</feature>
<dbReference type="CDD" id="cd00156">
    <property type="entry name" value="REC"/>
    <property type="match status" value="1"/>
</dbReference>
<protein>
    <submittedName>
        <fullName evidence="4">Response regulator</fullName>
    </submittedName>
</protein>
<gene>
    <name evidence="4" type="ORF">J7302_03150</name>
</gene>
<dbReference type="Proteomes" id="UP001519667">
    <property type="component" value="Unassembled WGS sequence"/>
</dbReference>
<keyword evidence="5" id="KW-1185">Reference proteome</keyword>
<proteinExistence type="predicted"/>
<organism evidence="4 5">
    <name type="scientific">Metapseudomonas boanensis</name>
    <dbReference type="NCBI Taxonomy" id="2822138"/>
    <lineage>
        <taxon>Bacteria</taxon>
        <taxon>Pseudomonadati</taxon>
        <taxon>Pseudomonadota</taxon>
        <taxon>Gammaproteobacteria</taxon>
        <taxon>Pseudomonadales</taxon>
        <taxon>Pseudomonadaceae</taxon>
        <taxon>Metapseudomonas</taxon>
    </lineage>
</organism>
<evidence type="ECO:0000256" key="2">
    <source>
        <dbReference type="PROSITE-ProRule" id="PRU00169"/>
    </source>
</evidence>
<reference evidence="4 5" key="1">
    <citation type="submission" date="2021-04" db="EMBL/GenBank/DDBJ databases">
        <title>Pseudomonas boanensis sp. nov., a bacterium isolated from river water used for household purposes in Boane District, Mozambique.</title>
        <authorList>
            <person name="Nicklasson M."/>
            <person name="Martin-Rodriguez A.J."/>
            <person name="Thorell K."/>
            <person name="Neves L."/>
            <person name="Mussagy A."/>
            <person name="Rydberg H.A."/>
            <person name="Hernroth B."/>
            <person name="Svensson-Stadler L."/>
            <person name="Sjoling A."/>
        </authorList>
    </citation>
    <scope>NUCLEOTIDE SEQUENCE [LARGE SCALE GENOMIC DNA]</scope>
    <source>
        <strain evidence="4 5">DB1</strain>
    </source>
</reference>
<feature type="domain" description="Response regulatory" evidence="3">
    <location>
        <begin position="13"/>
        <end position="135"/>
    </location>
</feature>
<evidence type="ECO:0000313" key="4">
    <source>
        <dbReference type="EMBL" id="MBT8765135.1"/>
    </source>
</evidence>
<dbReference type="Pfam" id="PF00072">
    <property type="entry name" value="Response_reg"/>
    <property type="match status" value="1"/>
</dbReference>
<keyword evidence="1 2" id="KW-0597">Phosphoprotein</keyword>
<evidence type="ECO:0000256" key="1">
    <source>
        <dbReference type="ARBA" id="ARBA00022553"/>
    </source>
</evidence>
<dbReference type="SMART" id="SM00448">
    <property type="entry name" value="REC"/>
    <property type="match status" value="1"/>
</dbReference>
<dbReference type="Gene3D" id="3.40.50.2300">
    <property type="match status" value="1"/>
</dbReference>
<dbReference type="InterPro" id="IPR001789">
    <property type="entry name" value="Sig_transdc_resp-reg_receiver"/>
</dbReference>
<dbReference type="SUPFAM" id="SSF52172">
    <property type="entry name" value="CheY-like"/>
    <property type="match status" value="1"/>
</dbReference>
<dbReference type="EMBL" id="JAGTIS010000001">
    <property type="protein sequence ID" value="MBT8765135.1"/>
    <property type="molecule type" value="Genomic_DNA"/>
</dbReference>
<evidence type="ECO:0000259" key="3">
    <source>
        <dbReference type="PROSITE" id="PS50110"/>
    </source>
</evidence>
<accession>A0ABS5XBS7</accession>
<dbReference type="InterPro" id="IPR050595">
    <property type="entry name" value="Bact_response_regulator"/>
</dbReference>